<keyword evidence="4" id="KW-1185">Reference proteome</keyword>
<organism evidence="3 4">
    <name type="scientific">Lysinibacillus agricola</name>
    <dbReference type="NCBI Taxonomy" id="2590012"/>
    <lineage>
        <taxon>Bacteria</taxon>
        <taxon>Bacillati</taxon>
        <taxon>Bacillota</taxon>
        <taxon>Bacilli</taxon>
        <taxon>Bacillales</taxon>
        <taxon>Bacillaceae</taxon>
        <taxon>Lysinibacillus</taxon>
    </lineage>
</organism>
<feature type="compositionally biased region" description="Acidic residues" evidence="1">
    <location>
        <begin position="162"/>
        <end position="171"/>
    </location>
</feature>
<feature type="compositionally biased region" description="Acidic residues" evidence="1">
    <location>
        <begin position="83"/>
        <end position="92"/>
    </location>
</feature>
<dbReference type="Gene3D" id="2.60.40.740">
    <property type="match status" value="1"/>
</dbReference>
<evidence type="ECO:0000256" key="1">
    <source>
        <dbReference type="SAM" id="MobiDB-lite"/>
    </source>
</evidence>
<feature type="compositionally biased region" description="Basic and acidic residues" evidence="1">
    <location>
        <begin position="147"/>
        <end position="156"/>
    </location>
</feature>
<feature type="compositionally biased region" description="Acidic residues" evidence="1">
    <location>
        <begin position="187"/>
        <end position="219"/>
    </location>
</feature>
<keyword evidence="2" id="KW-0732">Signal</keyword>
<feature type="compositionally biased region" description="Acidic residues" evidence="1">
    <location>
        <begin position="31"/>
        <end position="49"/>
    </location>
</feature>
<evidence type="ECO:0008006" key="5">
    <source>
        <dbReference type="Google" id="ProtNLM"/>
    </source>
</evidence>
<accession>A0ABX7AUJ3</accession>
<feature type="compositionally biased region" description="Acidic residues" evidence="1">
    <location>
        <begin position="99"/>
        <end position="124"/>
    </location>
</feature>
<evidence type="ECO:0000313" key="4">
    <source>
        <dbReference type="Proteomes" id="UP000596049"/>
    </source>
</evidence>
<feature type="compositionally biased region" description="Acidic residues" evidence="1">
    <location>
        <begin position="58"/>
        <end position="76"/>
    </location>
</feature>
<sequence length="984" mass="110374">MRKIGISILVLLLVFSDLNVFVAGTIADDPTEPEIECEEQLESDDEENIATECKEPETENSEDSTTEVEEQPEIENGEAPTTEGEEQPETENGEAPTTEGEEQPESESGEDLTIEGEPEPETENGENLANACESQTESESEENLATEGKEQLESKGENLAIDCEEEEELYSEENLGIDCEEEFYFEEELVTEEEEQLGSNSEEESVIEGEEPEELDSEENSAPKCKKNSPKSSPFGPFVSDVGPIGEIDLSKLDDDPNELEGFTQMKTNKGVEFPVRDKSGRTEYLYFGNLSNTRSVNSLEDEEAYKDFGDDWSRPLPKMDTTLASLVDGKQYIQAENFTIATALDIGPTESNGIVTYYYENGIASSPEWMGNGLVIAHGNSEDDTAQFLSGHMPILKLFKNEETHELIAYAAVISYQQRYGYIVDGYVKIKMQPVSDIKGRINVSMKYWKLNSTWPVTNFAYSVHMDIGKRHKESRVFSLGNDEGFYFYEKGMRDGTSYALTFFRDGFANPPAKFKGIDTDPNARPFTLFGYHQSPYYDKLNSPGFPEKDIDANTMYDFKTHPGWALRWEPKVQEYGDVIEANLEVAVTDRPDAAPVLQLDNDGEYTNNGYRITGTWKDKDSDTVSLYYMLDSGEPKKVGVYKNENLNTDAPWELIIQSDEWKKGLDHEISVYVTDEQDLESNIETIKLRPELTITEQVFDEGGKEAEEVAPEETLSYSILVKTGYITYDTGKYDQVNITQKYDPHLEQPTDLKVIDEDGNEVGTAIYNESASIIEASLNADADLPRSKEIYVTYKATVKEDAVTEEEIVGQATVSGTYSTKDEFKGTSNEVRTIIAAVLKFDSVPKVIDFGENLVISSRTKKYHPIEIDVPLAVKDTRKSSSPTPKSWRVMAKLKEPLTVKGTDIKLNGLFYHYGREDLYLTEDTSAEIYTRKTTDGKKVNISSTWSDDGDGLYLEVPAGTARADAYEGTITWMLQDVPPNQ</sequence>
<feature type="region of interest" description="Disordered" evidence="1">
    <location>
        <begin position="187"/>
        <end position="240"/>
    </location>
</feature>
<feature type="signal peptide" evidence="2">
    <location>
        <begin position="1"/>
        <end position="22"/>
    </location>
</feature>
<protein>
    <recommendedName>
        <fullName evidence="5">WxL domain-containing protein</fullName>
    </recommendedName>
</protein>
<feature type="region of interest" description="Disordered" evidence="1">
    <location>
        <begin position="31"/>
        <end position="175"/>
    </location>
</feature>
<evidence type="ECO:0000313" key="3">
    <source>
        <dbReference type="EMBL" id="QQP12932.1"/>
    </source>
</evidence>
<evidence type="ECO:0000256" key="2">
    <source>
        <dbReference type="SAM" id="SignalP"/>
    </source>
</evidence>
<proteinExistence type="predicted"/>
<reference evidence="3 4" key="1">
    <citation type="submission" date="2020-01" db="EMBL/GenBank/DDBJ databases">
        <authorList>
            <person name="Liu G."/>
            <person name="Liu B."/>
        </authorList>
    </citation>
    <scope>NUCLEOTIDE SEQUENCE [LARGE SCALE GENOMIC DNA]</scope>
    <source>
        <strain evidence="3 4">FJAT-51161</strain>
    </source>
</reference>
<dbReference type="EMBL" id="CP067341">
    <property type="protein sequence ID" value="QQP12932.1"/>
    <property type="molecule type" value="Genomic_DNA"/>
</dbReference>
<dbReference type="Proteomes" id="UP000596049">
    <property type="component" value="Chromosome"/>
</dbReference>
<gene>
    <name evidence="3" type="ORF">FJQ98_02270</name>
</gene>
<dbReference type="RefSeq" id="WP_143114688.1">
    <property type="nucleotide sequence ID" value="NZ_CP067341.1"/>
</dbReference>
<feature type="chain" id="PRO_5047545660" description="WxL domain-containing protein" evidence="2">
    <location>
        <begin position="23"/>
        <end position="984"/>
    </location>
</feature>
<name>A0ABX7AUJ3_9BACI</name>